<organism evidence="1 2">
    <name type="scientific">Leptospira noumeaensis</name>
    <dbReference type="NCBI Taxonomy" id="2484964"/>
    <lineage>
        <taxon>Bacteria</taxon>
        <taxon>Pseudomonadati</taxon>
        <taxon>Spirochaetota</taxon>
        <taxon>Spirochaetia</taxon>
        <taxon>Leptospirales</taxon>
        <taxon>Leptospiraceae</taxon>
        <taxon>Leptospira</taxon>
    </lineage>
</organism>
<gene>
    <name evidence="1" type="ORF">EHQ24_05405</name>
</gene>
<proteinExistence type="predicted"/>
<keyword evidence="2" id="KW-1185">Reference proteome</keyword>
<dbReference type="Proteomes" id="UP000298009">
    <property type="component" value="Unassembled WGS sequence"/>
</dbReference>
<comment type="caution">
    <text evidence="1">The sequence shown here is derived from an EMBL/GenBank/DDBJ whole genome shotgun (WGS) entry which is preliminary data.</text>
</comment>
<evidence type="ECO:0000313" key="2">
    <source>
        <dbReference type="Proteomes" id="UP000298009"/>
    </source>
</evidence>
<dbReference type="RefSeq" id="WP_135600630.1">
    <property type="nucleotide sequence ID" value="NZ_RQFK01000011.1"/>
</dbReference>
<protein>
    <submittedName>
        <fullName evidence="1">Uncharacterized protein</fullName>
    </submittedName>
</protein>
<dbReference type="InterPro" id="IPR036514">
    <property type="entry name" value="SGNH_hydro_sf"/>
</dbReference>
<reference evidence="1" key="1">
    <citation type="journal article" date="2019" name="PLoS Negl. Trop. Dis.">
        <title>Revisiting the worldwide diversity of Leptospira species in the environment.</title>
        <authorList>
            <person name="Vincent A.T."/>
            <person name="Schiettekatte O."/>
            <person name="Bourhy P."/>
            <person name="Veyrier F.J."/>
            <person name="Picardeau M."/>
        </authorList>
    </citation>
    <scope>NUCLEOTIDE SEQUENCE [LARGE SCALE GENOMIC DNA]</scope>
    <source>
        <strain evidence="1">201800287</strain>
    </source>
</reference>
<dbReference type="SUPFAM" id="SSF52266">
    <property type="entry name" value="SGNH hydrolase"/>
    <property type="match status" value="1"/>
</dbReference>
<dbReference type="EMBL" id="RQFK01000011">
    <property type="protein sequence ID" value="TGK87030.1"/>
    <property type="molecule type" value="Genomic_DNA"/>
</dbReference>
<dbReference type="AlphaFoldDB" id="A0A4R9IFE8"/>
<dbReference type="GO" id="GO:0016788">
    <property type="term" value="F:hydrolase activity, acting on ester bonds"/>
    <property type="evidence" value="ECO:0007669"/>
    <property type="project" value="UniProtKB-ARBA"/>
</dbReference>
<evidence type="ECO:0000313" key="1">
    <source>
        <dbReference type="EMBL" id="TGK87030.1"/>
    </source>
</evidence>
<dbReference type="Gene3D" id="3.40.50.1110">
    <property type="entry name" value="SGNH hydrolase"/>
    <property type="match status" value="1"/>
</dbReference>
<name>A0A4R9IFE8_9LEPT</name>
<accession>A0A4R9IFE8</accession>
<sequence length="304" mass="35056">MDFIVESLRPINDSENPKFVNPELYFGNNWNLIGNAAIGGTTSEYFRNHLDRHANYEYSKFYPNPYVDGHVNLENRYAVILYGGNDLIRYQIILQTVPFLSIFRQNSVVNNLNRIVSYHQAQGSRVLLISQTPKPSLEFNYFGDFGALGEFFSGIMPFLYDILADTFIFTNTVMSDINSCISQRICYPAPTIKQTTVSAIYSGSHGRELEIYLLNKFKNPGHDRTCLSQQLGYMSVMTRNFVALQRNVEYLDEWGHFLDPNAFAQKKWWLGNQILYENDFIHFSHPWGHALNAQNITNRLNTLG</sequence>